<dbReference type="InterPro" id="IPR023405">
    <property type="entry name" value="Topo_IA_core_domain"/>
</dbReference>
<evidence type="ECO:0000256" key="3">
    <source>
        <dbReference type="ARBA" id="ARBA00023235"/>
    </source>
</evidence>
<evidence type="ECO:0000256" key="2">
    <source>
        <dbReference type="ARBA" id="ARBA00023125"/>
    </source>
</evidence>
<dbReference type="GO" id="GO:0006265">
    <property type="term" value="P:DNA topological change"/>
    <property type="evidence" value="ECO:0007669"/>
    <property type="project" value="InterPro"/>
</dbReference>
<dbReference type="PANTHER" id="PTHR42785:SF1">
    <property type="entry name" value="DNA TOPOISOMERASE"/>
    <property type="match status" value="1"/>
</dbReference>
<feature type="non-terminal residue" evidence="5">
    <location>
        <position position="1"/>
    </location>
</feature>
<dbReference type="SUPFAM" id="SSF56712">
    <property type="entry name" value="Prokaryotic type I DNA topoisomerase"/>
    <property type="match status" value="1"/>
</dbReference>
<dbReference type="PROSITE" id="PS52039">
    <property type="entry name" value="TOPO_IA_2"/>
    <property type="match status" value="1"/>
</dbReference>
<gene>
    <name evidence="5" type="ORF">METZ01_LOCUS206758</name>
</gene>
<dbReference type="InterPro" id="IPR013826">
    <property type="entry name" value="Topo_IA_cen_sub3"/>
</dbReference>
<dbReference type="GO" id="GO:0003917">
    <property type="term" value="F:DNA topoisomerase type I (single strand cut, ATP-independent) activity"/>
    <property type="evidence" value="ECO:0007669"/>
    <property type="project" value="InterPro"/>
</dbReference>
<evidence type="ECO:0000256" key="1">
    <source>
        <dbReference type="ARBA" id="ARBA00023029"/>
    </source>
</evidence>
<dbReference type="InterPro" id="IPR003602">
    <property type="entry name" value="Topo_IA_DNA-bd_dom"/>
</dbReference>
<keyword evidence="2" id="KW-0238">DNA-binding</keyword>
<dbReference type="GO" id="GO:0003677">
    <property type="term" value="F:DNA binding"/>
    <property type="evidence" value="ECO:0007669"/>
    <property type="project" value="UniProtKB-KW"/>
</dbReference>
<dbReference type="InterPro" id="IPR013824">
    <property type="entry name" value="Topo_IA_cen_sub1"/>
</dbReference>
<dbReference type="PRINTS" id="PR00417">
    <property type="entry name" value="PRTPISMRASEI"/>
</dbReference>
<proteinExistence type="predicted"/>
<dbReference type="EMBL" id="UINC01046200">
    <property type="protein sequence ID" value="SVB53904.1"/>
    <property type="molecule type" value="Genomic_DNA"/>
</dbReference>
<evidence type="ECO:0000259" key="4">
    <source>
        <dbReference type="PROSITE" id="PS52039"/>
    </source>
</evidence>
<accession>A0A382EUQ4</accession>
<dbReference type="InterPro" id="IPR000380">
    <property type="entry name" value="Topo_IA"/>
</dbReference>
<dbReference type="Pfam" id="PF01131">
    <property type="entry name" value="Topoisom_bac"/>
    <property type="match status" value="1"/>
</dbReference>
<keyword evidence="3" id="KW-0413">Isomerase</keyword>
<reference evidence="5" key="1">
    <citation type="submission" date="2018-05" db="EMBL/GenBank/DDBJ databases">
        <authorList>
            <person name="Lanie J.A."/>
            <person name="Ng W.-L."/>
            <person name="Kazmierczak K.M."/>
            <person name="Andrzejewski T.M."/>
            <person name="Davidsen T.M."/>
            <person name="Wayne K.J."/>
            <person name="Tettelin H."/>
            <person name="Glass J.I."/>
            <person name="Rusch D."/>
            <person name="Podicherti R."/>
            <person name="Tsui H.-C.T."/>
            <person name="Winkler M.E."/>
        </authorList>
    </citation>
    <scope>NUCLEOTIDE SEQUENCE</scope>
</reference>
<dbReference type="SMART" id="SM00437">
    <property type="entry name" value="TOP1Ac"/>
    <property type="match status" value="1"/>
</dbReference>
<keyword evidence="1" id="KW-0799">Topoisomerase</keyword>
<sequence>SINAQEAHEAIRPTNIFNNPEKVKNKLNTQQYNLYKLIWERTLASQMKNSLTEKTVVLVEAKFNDQEIYFLNSEYNKILFDGFKIIDGKNKIDIPPNLSIEDIVKVSSIKEIQNYTKPKNRYTEASLIKELETSGIGRPSTYASILDRIQQHSAIVAMRRSLHRTNVGKSMINALKPIYGDHFMSLEFTSNIEQKLDNIAQGNLDWQSVVCEFYEIFNERLNKLRDVGNDSKLVDPSASHHFTDIHCPKCTGIIELCEKQEFDKTDGLREKSDNCENIHMKWIPIKRKKSTDDGAFLACEKGYVDGTKTDHKSSLSEKCWTTTGRNRKSILEYESNKLKTSKIENNR</sequence>
<feature type="domain" description="Topo IA-type catalytic" evidence="4">
    <location>
        <begin position="1"/>
        <end position="221"/>
    </location>
</feature>
<name>A0A382EUQ4_9ZZZZ</name>
<dbReference type="Gene3D" id="1.10.290.10">
    <property type="entry name" value="Topoisomerase I, domain 4"/>
    <property type="match status" value="1"/>
</dbReference>
<organism evidence="5">
    <name type="scientific">marine metagenome</name>
    <dbReference type="NCBI Taxonomy" id="408172"/>
    <lineage>
        <taxon>unclassified sequences</taxon>
        <taxon>metagenomes</taxon>
        <taxon>ecological metagenomes</taxon>
    </lineage>
</organism>
<dbReference type="Gene3D" id="1.10.460.10">
    <property type="entry name" value="Topoisomerase I, domain 2"/>
    <property type="match status" value="1"/>
</dbReference>
<dbReference type="PANTHER" id="PTHR42785">
    <property type="entry name" value="DNA TOPOISOMERASE, TYPE IA, CORE"/>
    <property type="match status" value="1"/>
</dbReference>
<dbReference type="InterPro" id="IPR013497">
    <property type="entry name" value="Topo_IA_cen"/>
</dbReference>
<protein>
    <recommendedName>
        <fullName evidence="4">Topo IA-type catalytic domain-containing protein</fullName>
    </recommendedName>
</protein>
<evidence type="ECO:0000313" key="5">
    <source>
        <dbReference type="EMBL" id="SVB53904.1"/>
    </source>
</evidence>
<dbReference type="AlphaFoldDB" id="A0A382EUQ4"/>